<dbReference type="PROSITE" id="PS51371">
    <property type="entry name" value="CBS"/>
    <property type="match status" value="1"/>
</dbReference>
<evidence type="ECO:0000256" key="6">
    <source>
        <dbReference type="PROSITE-ProRule" id="PRU00703"/>
    </source>
</evidence>
<evidence type="ECO:0000256" key="2">
    <source>
        <dbReference type="ARBA" id="ARBA00022737"/>
    </source>
</evidence>
<gene>
    <name evidence="9" type="ORF">CYMTET_32855</name>
</gene>
<comment type="caution">
    <text evidence="9">The sequence shown here is derived from an EMBL/GenBank/DDBJ whole genome shotgun (WGS) entry which is preliminary data.</text>
</comment>
<keyword evidence="1" id="KW-0813">Transport</keyword>
<accession>A0AAE0FE67</accession>
<dbReference type="Gene3D" id="3.10.580.10">
    <property type="entry name" value="CBS-domain"/>
    <property type="match status" value="1"/>
</dbReference>
<keyword evidence="10" id="KW-1185">Reference proteome</keyword>
<feature type="domain" description="CBS" evidence="8">
    <location>
        <begin position="232"/>
        <end position="289"/>
    </location>
</feature>
<dbReference type="InterPro" id="IPR051280">
    <property type="entry name" value="Cl-channel/antiporter"/>
</dbReference>
<evidence type="ECO:0000256" key="4">
    <source>
        <dbReference type="ARBA" id="ARBA00023122"/>
    </source>
</evidence>
<dbReference type="EMBL" id="LGRX02019838">
    <property type="protein sequence ID" value="KAK3258087.1"/>
    <property type="molecule type" value="Genomic_DNA"/>
</dbReference>
<evidence type="ECO:0000256" key="7">
    <source>
        <dbReference type="SAM" id="MobiDB-lite"/>
    </source>
</evidence>
<evidence type="ECO:0000313" key="9">
    <source>
        <dbReference type="EMBL" id="KAK3258087.1"/>
    </source>
</evidence>
<proteinExistence type="predicted"/>
<name>A0AAE0FE67_9CHLO</name>
<reference evidence="9 10" key="1">
    <citation type="journal article" date="2015" name="Genome Biol. Evol.">
        <title>Comparative Genomics of a Bacterivorous Green Alga Reveals Evolutionary Causalities and Consequences of Phago-Mixotrophic Mode of Nutrition.</title>
        <authorList>
            <person name="Burns J.A."/>
            <person name="Paasch A."/>
            <person name="Narechania A."/>
            <person name="Kim E."/>
        </authorList>
    </citation>
    <scope>NUCLEOTIDE SEQUENCE [LARGE SCALE GENOMIC DNA]</scope>
    <source>
        <strain evidence="9 10">PLY_AMNH</strain>
    </source>
</reference>
<keyword evidence="4 6" id="KW-0129">CBS domain</keyword>
<evidence type="ECO:0000256" key="1">
    <source>
        <dbReference type="ARBA" id="ARBA00022448"/>
    </source>
</evidence>
<evidence type="ECO:0000313" key="10">
    <source>
        <dbReference type="Proteomes" id="UP001190700"/>
    </source>
</evidence>
<sequence>MSANFGSGLHPLACHSGPWSSLFPGGLPSLISKRPLPRRPPFVDFEEASSPAASSSAGHVAPGLAHRPLGSQPPVPAPTLADLLSIEHLRVVVIHGEVRRSRHLRSHLGVLPLTEHTSPWFQEFDIPRITVRRTDCGDVFVGLILRTHLKVLLRRSQQPEAASDSVLNVNYDELERNVCSPKQRKVLEDQEMLLLGSCELEEGMLRQDSILGRTGSAVSISESEEIALEEFVNRSAPSVTEAHSALRAYIYFRTLGLRHLVVTDSMNRVVGMITRKDLLDYRLEEKIPELRSFGGGGH</sequence>
<dbReference type="Pfam" id="PF00571">
    <property type="entry name" value="CBS"/>
    <property type="match status" value="1"/>
</dbReference>
<dbReference type="PANTHER" id="PTHR11689">
    <property type="entry name" value="CHLORIDE CHANNEL PROTEIN CLC FAMILY MEMBER"/>
    <property type="match status" value="1"/>
</dbReference>
<dbReference type="GO" id="GO:0015108">
    <property type="term" value="F:chloride transmembrane transporter activity"/>
    <property type="evidence" value="ECO:0007669"/>
    <property type="project" value="TreeGrafter"/>
</dbReference>
<evidence type="ECO:0000256" key="3">
    <source>
        <dbReference type="ARBA" id="ARBA00023065"/>
    </source>
</evidence>
<dbReference type="InterPro" id="IPR046342">
    <property type="entry name" value="CBS_dom_sf"/>
</dbReference>
<feature type="region of interest" description="Disordered" evidence="7">
    <location>
        <begin position="53"/>
        <end position="72"/>
    </location>
</feature>
<evidence type="ECO:0000259" key="8">
    <source>
        <dbReference type="PROSITE" id="PS51371"/>
    </source>
</evidence>
<protein>
    <recommendedName>
        <fullName evidence="8">CBS domain-containing protein</fullName>
    </recommendedName>
</protein>
<dbReference type="SUPFAM" id="SSF54631">
    <property type="entry name" value="CBS-domain pair"/>
    <property type="match status" value="1"/>
</dbReference>
<dbReference type="InterPro" id="IPR000644">
    <property type="entry name" value="CBS_dom"/>
</dbReference>
<evidence type="ECO:0000256" key="5">
    <source>
        <dbReference type="ARBA" id="ARBA00023214"/>
    </source>
</evidence>
<dbReference type="SMART" id="SM00116">
    <property type="entry name" value="CBS"/>
    <property type="match status" value="1"/>
</dbReference>
<keyword evidence="2" id="KW-0677">Repeat</keyword>
<keyword evidence="3" id="KW-0406">Ion transport</keyword>
<dbReference type="Proteomes" id="UP001190700">
    <property type="component" value="Unassembled WGS sequence"/>
</dbReference>
<keyword evidence="5" id="KW-0868">Chloride</keyword>
<organism evidence="9 10">
    <name type="scientific">Cymbomonas tetramitiformis</name>
    <dbReference type="NCBI Taxonomy" id="36881"/>
    <lineage>
        <taxon>Eukaryota</taxon>
        <taxon>Viridiplantae</taxon>
        <taxon>Chlorophyta</taxon>
        <taxon>Pyramimonadophyceae</taxon>
        <taxon>Pyramimonadales</taxon>
        <taxon>Pyramimonadaceae</taxon>
        <taxon>Cymbomonas</taxon>
    </lineage>
</organism>
<dbReference type="PANTHER" id="PTHR11689:SF89">
    <property type="entry name" value="CHLORIDE CHANNEL PROTEIN"/>
    <property type="match status" value="1"/>
</dbReference>
<dbReference type="AlphaFoldDB" id="A0AAE0FE67"/>